<dbReference type="PANTHER" id="PTHR11851">
    <property type="entry name" value="METALLOPROTEASE"/>
    <property type="match status" value="1"/>
</dbReference>
<dbReference type="RefSeq" id="WP_012447910.1">
    <property type="nucleotide sequence ID" value="NC_010718.1"/>
</dbReference>
<dbReference type="InterPro" id="IPR011765">
    <property type="entry name" value="Pept_M16_N"/>
</dbReference>
<organism evidence="5 6">
    <name type="scientific">Natranaerobius thermophilus (strain ATCC BAA-1301 / DSM 18059 / JW/NM-WN-LF)</name>
    <dbReference type="NCBI Taxonomy" id="457570"/>
    <lineage>
        <taxon>Bacteria</taxon>
        <taxon>Bacillati</taxon>
        <taxon>Bacillota</taxon>
        <taxon>Clostridia</taxon>
        <taxon>Natranaerobiales</taxon>
        <taxon>Natranaerobiaceae</taxon>
        <taxon>Natranaerobius</taxon>
    </lineage>
</organism>
<protein>
    <submittedName>
        <fullName evidence="5">Peptidase M16 domain protein</fullName>
    </submittedName>
</protein>
<dbReference type="GO" id="GO:0004222">
    <property type="term" value="F:metalloendopeptidase activity"/>
    <property type="evidence" value="ECO:0007669"/>
    <property type="project" value="InterPro"/>
</dbReference>
<dbReference type="InterPro" id="IPR050361">
    <property type="entry name" value="MPP/UQCRC_Complex"/>
</dbReference>
<feature type="domain" description="Peptidase M16 N-terminal" evidence="3">
    <location>
        <begin position="13"/>
        <end position="159"/>
    </location>
</feature>
<dbReference type="SUPFAM" id="SSF63411">
    <property type="entry name" value="LuxS/MPP-like metallohydrolase"/>
    <property type="match status" value="2"/>
</dbReference>
<gene>
    <name evidence="5" type="ordered locus">Nther_1453</name>
</gene>
<dbReference type="InterPro" id="IPR001431">
    <property type="entry name" value="Pept_M16_Zn_BS"/>
</dbReference>
<dbReference type="KEGG" id="nth:Nther_1453"/>
<dbReference type="FunCoup" id="B2A3A6">
    <property type="interactions" value="382"/>
</dbReference>
<accession>B2A3A6</accession>
<evidence type="ECO:0000259" key="3">
    <source>
        <dbReference type="Pfam" id="PF00675"/>
    </source>
</evidence>
<dbReference type="Proteomes" id="UP000001683">
    <property type="component" value="Chromosome"/>
</dbReference>
<dbReference type="OrthoDB" id="9811314at2"/>
<dbReference type="MEROPS" id="M16.A15"/>
<comment type="similarity">
    <text evidence="1 2">Belongs to the peptidase M16 family.</text>
</comment>
<dbReference type="eggNOG" id="COG0612">
    <property type="taxonomic scope" value="Bacteria"/>
</dbReference>
<evidence type="ECO:0000259" key="4">
    <source>
        <dbReference type="Pfam" id="PF05193"/>
    </source>
</evidence>
<reference evidence="5 6" key="1">
    <citation type="submission" date="2008-04" db="EMBL/GenBank/DDBJ databases">
        <title>Complete sequence of chromosome of Natranaerobius thermophilus JW/NM-WN-LF.</title>
        <authorList>
            <consortium name="US DOE Joint Genome Institute"/>
            <person name="Copeland A."/>
            <person name="Lucas S."/>
            <person name="Lapidus A."/>
            <person name="Glavina del Rio T."/>
            <person name="Dalin E."/>
            <person name="Tice H."/>
            <person name="Bruce D."/>
            <person name="Goodwin L."/>
            <person name="Pitluck S."/>
            <person name="Chertkov O."/>
            <person name="Brettin T."/>
            <person name="Detter J.C."/>
            <person name="Han C."/>
            <person name="Kuske C.R."/>
            <person name="Schmutz J."/>
            <person name="Larimer F."/>
            <person name="Land M."/>
            <person name="Hauser L."/>
            <person name="Kyrpides N."/>
            <person name="Lykidis A."/>
            <person name="Mesbah N.M."/>
            <person name="Wiegel J."/>
        </authorList>
    </citation>
    <scope>NUCLEOTIDE SEQUENCE [LARGE SCALE GENOMIC DNA]</scope>
    <source>
        <strain evidence="6">ATCC BAA-1301 / DSM 18059 / JW/NM-WN-LF</strain>
    </source>
</reference>
<dbReference type="InterPro" id="IPR007863">
    <property type="entry name" value="Peptidase_M16_C"/>
</dbReference>
<dbReference type="GO" id="GO:0046872">
    <property type="term" value="F:metal ion binding"/>
    <property type="evidence" value="ECO:0007669"/>
    <property type="project" value="InterPro"/>
</dbReference>
<evidence type="ECO:0000313" key="6">
    <source>
        <dbReference type="Proteomes" id="UP000001683"/>
    </source>
</evidence>
<dbReference type="HOGENOM" id="CLU_009902_3_3_9"/>
<sequence length="417" mass="47466">MFEKHTLPNGLRIVAEPMESVRSVTVGIWIKSGSRFENLSQQGISHLLEHMLFKGTDSRTAQDIAEEIDSIGGHINAFTSKEYTCIYIKVIDSHFETALAILADMFFNSKFDQEDLEKEKQVIFEELKMYEDTPDEYVHDLLIQSCYGEHELAHNILGDRESVSNLSSEALINHHKRYFTPEKTVISVSGNVSMDNVVETATKYFGSFVNINNNDNHPLRGPSYYTDSIVKGKDTEQVHFCLAFPGLSVENSQLYHLGLLNNILGGSMSSKFFQEIREKRGLCYSVYSYYLNFTDSGLFVIYAGFSQDNFNETYDLIWSILDEIKQGSITDEELNRSKEQVKGNILMGLESTSNRMARLGRDELLKGEILTYEQIIEKIENITKEDLLKLAQDLFQKNQMSSAVIGPMSEEEVHSIV</sequence>
<proteinExistence type="inferred from homology"/>
<dbReference type="InParanoid" id="B2A3A6"/>
<feature type="domain" description="Peptidase M16 C-terminal" evidence="4">
    <location>
        <begin position="166"/>
        <end position="340"/>
    </location>
</feature>
<keyword evidence="6" id="KW-1185">Reference proteome</keyword>
<dbReference type="GO" id="GO:0006508">
    <property type="term" value="P:proteolysis"/>
    <property type="evidence" value="ECO:0007669"/>
    <property type="project" value="InterPro"/>
</dbReference>
<dbReference type="AlphaFoldDB" id="B2A3A6"/>
<dbReference type="FunFam" id="3.30.830.10:FF:000008">
    <property type="entry name" value="Mitochondrial-processing peptidase subunit beta"/>
    <property type="match status" value="1"/>
</dbReference>
<dbReference type="EMBL" id="CP001034">
    <property type="protein sequence ID" value="ACB85036.1"/>
    <property type="molecule type" value="Genomic_DNA"/>
</dbReference>
<evidence type="ECO:0000256" key="1">
    <source>
        <dbReference type="ARBA" id="ARBA00007261"/>
    </source>
</evidence>
<dbReference type="PROSITE" id="PS00143">
    <property type="entry name" value="INSULINASE"/>
    <property type="match status" value="1"/>
</dbReference>
<evidence type="ECO:0000256" key="2">
    <source>
        <dbReference type="RuleBase" id="RU004447"/>
    </source>
</evidence>
<dbReference type="Pfam" id="PF00675">
    <property type="entry name" value="Peptidase_M16"/>
    <property type="match status" value="1"/>
</dbReference>
<dbReference type="InterPro" id="IPR011249">
    <property type="entry name" value="Metalloenz_LuxS/M16"/>
</dbReference>
<dbReference type="Pfam" id="PF05193">
    <property type="entry name" value="Peptidase_M16_C"/>
    <property type="match status" value="1"/>
</dbReference>
<evidence type="ECO:0000313" key="5">
    <source>
        <dbReference type="EMBL" id="ACB85036.1"/>
    </source>
</evidence>
<dbReference type="PANTHER" id="PTHR11851:SF49">
    <property type="entry name" value="MITOCHONDRIAL-PROCESSING PEPTIDASE SUBUNIT ALPHA"/>
    <property type="match status" value="1"/>
</dbReference>
<name>B2A3A6_NATTJ</name>
<dbReference type="STRING" id="457570.Nther_1453"/>
<reference evidence="5 6" key="2">
    <citation type="journal article" date="2011" name="J. Bacteriol.">
        <title>Complete genome sequence of the anaerobic, halophilic alkalithermophile Natranaerobius thermophilus JW/NM-WN-LF.</title>
        <authorList>
            <person name="Zhao B."/>
            <person name="Mesbah N.M."/>
            <person name="Dalin E."/>
            <person name="Goodwin L."/>
            <person name="Nolan M."/>
            <person name="Pitluck S."/>
            <person name="Chertkov O."/>
            <person name="Brettin T.S."/>
            <person name="Han J."/>
            <person name="Larimer F.W."/>
            <person name="Land M.L."/>
            <person name="Hauser L."/>
            <person name="Kyrpides N."/>
            <person name="Wiegel J."/>
        </authorList>
    </citation>
    <scope>NUCLEOTIDE SEQUENCE [LARGE SCALE GENOMIC DNA]</scope>
    <source>
        <strain evidence="6">ATCC BAA-1301 / DSM 18059 / JW/NM-WN-LF</strain>
    </source>
</reference>
<dbReference type="Gene3D" id="3.30.830.10">
    <property type="entry name" value="Metalloenzyme, LuxS/M16 peptidase-like"/>
    <property type="match status" value="2"/>
</dbReference>